<feature type="domain" description="Pirin N-terminal" evidence="3">
    <location>
        <begin position="66"/>
        <end position="141"/>
    </location>
</feature>
<evidence type="ECO:0000256" key="1">
    <source>
        <dbReference type="ARBA" id="ARBA00008416"/>
    </source>
</evidence>
<name>A0A1G6R883_9NOCA</name>
<dbReference type="InterPro" id="IPR012093">
    <property type="entry name" value="Pirin"/>
</dbReference>
<reference evidence="5 6" key="1">
    <citation type="submission" date="2016-10" db="EMBL/GenBank/DDBJ databases">
        <authorList>
            <person name="de Groot N.N."/>
        </authorList>
    </citation>
    <scope>NUCLEOTIDE SEQUENCE [LARGE SCALE GENOMIC DNA]</scope>
    <source>
        <strain evidence="5 6">JCM 11308</strain>
    </source>
</reference>
<evidence type="ECO:0000313" key="5">
    <source>
        <dbReference type="EMBL" id="SDD00247.1"/>
    </source>
</evidence>
<evidence type="ECO:0000313" key="6">
    <source>
        <dbReference type="Proteomes" id="UP000199417"/>
    </source>
</evidence>
<dbReference type="AlphaFoldDB" id="A0A1G6R883"/>
<dbReference type="RefSeq" id="WP_072844157.1">
    <property type="nucleotide sequence ID" value="NZ_FNAB01000002.1"/>
</dbReference>
<evidence type="ECO:0000259" key="4">
    <source>
        <dbReference type="Pfam" id="PF05726"/>
    </source>
</evidence>
<dbReference type="Pfam" id="PF05726">
    <property type="entry name" value="Pirin_C"/>
    <property type="match status" value="1"/>
</dbReference>
<accession>A0A1G6R883</accession>
<dbReference type="InterPro" id="IPR003829">
    <property type="entry name" value="Pirin_N_dom"/>
</dbReference>
<dbReference type="InterPro" id="IPR011051">
    <property type="entry name" value="RmlC_Cupin_sf"/>
</dbReference>
<dbReference type="InterPro" id="IPR014710">
    <property type="entry name" value="RmlC-like_jellyroll"/>
</dbReference>
<proteinExistence type="inferred from homology"/>
<dbReference type="InterPro" id="IPR008778">
    <property type="entry name" value="Pirin_C_dom"/>
</dbReference>
<organism evidence="5 6">
    <name type="scientific">Rhodococcus tukisamuensis</name>
    <dbReference type="NCBI Taxonomy" id="168276"/>
    <lineage>
        <taxon>Bacteria</taxon>
        <taxon>Bacillati</taxon>
        <taxon>Actinomycetota</taxon>
        <taxon>Actinomycetes</taxon>
        <taxon>Mycobacteriales</taxon>
        <taxon>Nocardiaceae</taxon>
        <taxon>Rhodococcus</taxon>
    </lineage>
</organism>
<evidence type="ECO:0008006" key="7">
    <source>
        <dbReference type="Google" id="ProtNLM"/>
    </source>
</evidence>
<gene>
    <name evidence="5" type="ORF">SAMN05444580_102355</name>
</gene>
<dbReference type="PANTHER" id="PTHR13903">
    <property type="entry name" value="PIRIN-RELATED"/>
    <property type="match status" value="1"/>
</dbReference>
<keyword evidence="6" id="KW-1185">Reference proteome</keyword>
<dbReference type="Pfam" id="PF02678">
    <property type="entry name" value="Pirin"/>
    <property type="match status" value="1"/>
</dbReference>
<feature type="domain" description="Pirin C-terminal" evidence="4">
    <location>
        <begin position="215"/>
        <end position="317"/>
    </location>
</feature>
<evidence type="ECO:0000259" key="3">
    <source>
        <dbReference type="Pfam" id="PF02678"/>
    </source>
</evidence>
<evidence type="ECO:0000256" key="2">
    <source>
        <dbReference type="RuleBase" id="RU003457"/>
    </source>
</evidence>
<dbReference type="EMBL" id="FNAB01000002">
    <property type="protein sequence ID" value="SDD00247.1"/>
    <property type="molecule type" value="Genomic_DNA"/>
</dbReference>
<protein>
    <recommendedName>
        <fullName evidence="7">Pirin</fullName>
    </recommendedName>
</protein>
<dbReference type="Gene3D" id="2.60.120.10">
    <property type="entry name" value="Jelly Rolls"/>
    <property type="match status" value="2"/>
</dbReference>
<dbReference type="SUPFAM" id="SSF51182">
    <property type="entry name" value="RmlC-like cupins"/>
    <property type="match status" value="1"/>
</dbReference>
<comment type="similarity">
    <text evidence="1 2">Belongs to the pirin family.</text>
</comment>
<sequence length="351" mass="37944">MEASSDRGQVFRLGQPWQGAPPFLFANWHVDHYPAGNEDMTPATGLDGRPLGSDFGHPSGWNMYHGQSVPGFPAHPHRGFETITILSGGYVDHADSTGAAARFGPGDVQWLTAGRGISHSEMFPLLETDADNPFELFQIWLNLPAASKMVEPEFRMLWNEDIPVVRVAGPGGGEARVKVIAGRYLTEQGDAVDPLAPPVGSWAADPASDVAVWLLELDPHARVELPAQSADQAQRVLYVYGDGSHATVAGRGVEAGFGFAQAGPGTTLIETGASGAKLLLLQGVPIDEPVAQHGPFVMNTRDELIEAYDEYQRTRFGGWPWGRDDVVHPRTEGRFARHTDGRLERPGATAR</sequence>
<dbReference type="STRING" id="168276.SAMN05444580_102355"/>
<dbReference type="PANTHER" id="PTHR13903:SF8">
    <property type="entry name" value="PIRIN"/>
    <property type="match status" value="1"/>
</dbReference>
<dbReference type="Proteomes" id="UP000199417">
    <property type="component" value="Unassembled WGS sequence"/>
</dbReference>